<evidence type="ECO:0000256" key="1">
    <source>
        <dbReference type="SAM" id="MobiDB-lite"/>
    </source>
</evidence>
<evidence type="ECO:0000313" key="2">
    <source>
        <dbReference type="EMBL" id="MBB4933631.1"/>
    </source>
</evidence>
<dbReference type="Proteomes" id="UP000523007">
    <property type="component" value="Unassembled WGS sequence"/>
</dbReference>
<comment type="caution">
    <text evidence="2">The sequence shown here is derived from an EMBL/GenBank/DDBJ whole genome shotgun (WGS) entry which is preliminary data.</text>
</comment>
<proteinExistence type="predicted"/>
<feature type="region of interest" description="Disordered" evidence="1">
    <location>
        <begin position="27"/>
        <end position="67"/>
    </location>
</feature>
<dbReference type="AlphaFoldDB" id="A0A7W7W4C1"/>
<feature type="region of interest" description="Disordered" evidence="1">
    <location>
        <begin position="131"/>
        <end position="170"/>
    </location>
</feature>
<gene>
    <name evidence="2" type="ORF">F4561_004451</name>
</gene>
<feature type="compositionally biased region" description="Basic residues" evidence="1">
    <location>
        <begin position="48"/>
        <end position="59"/>
    </location>
</feature>
<evidence type="ECO:0000313" key="3">
    <source>
        <dbReference type="Proteomes" id="UP000523007"/>
    </source>
</evidence>
<accession>A0A7W7W4C1</accession>
<name>A0A7W7W4C1_9ACTN</name>
<dbReference type="EMBL" id="JACHJT010000001">
    <property type="protein sequence ID" value="MBB4933631.1"/>
    <property type="molecule type" value="Genomic_DNA"/>
</dbReference>
<keyword evidence="3" id="KW-1185">Reference proteome</keyword>
<reference evidence="2 3" key="1">
    <citation type="submission" date="2020-08" db="EMBL/GenBank/DDBJ databases">
        <title>Sequencing the genomes of 1000 actinobacteria strains.</title>
        <authorList>
            <person name="Klenk H.-P."/>
        </authorList>
    </citation>
    <scope>NUCLEOTIDE SEQUENCE [LARGE SCALE GENOMIC DNA]</scope>
    <source>
        <strain evidence="2 3">DSM 102030</strain>
    </source>
</reference>
<organism evidence="2 3">
    <name type="scientific">Lipingzhangella halophila</name>
    <dbReference type="NCBI Taxonomy" id="1783352"/>
    <lineage>
        <taxon>Bacteria</taxon>
        <taxon>Bacillati</taxon>
        <taxon>Actinomycetota</taxon>
        <taxon>Actinomycetes</taxon>
        <taxon>Streptosporangiales</taxon>
        <taxon>Nocardiopsidaceae</taxon>
        <taxon>Lipingzhangella</taxon>
    </lineage>
</organism>
<sequence length="308" mass="32238">MATPIQSQPDVWDVTYRPGVAALPHRVTGPAAIPPGNVSRSRAGHVNGRQRRRPFRYRPSRAGPTLEDTMYNITDHVRRSVPRLAAVASAAAVGALVLLSASPAQAQQTSTTIEPAGHYLSATQDGAGTFEVDGSTVSCDTSESLRGEDDPADVNQIPEEDDNHNPDGPVSGVLSAPVFEDCEVVGVPLTSADITTAPGTWEIEAQNGDPSTITLFIPPAGEPGSLTVNISGLSSCEIEVNPGDEPAPLTGTWQEGDGQLVFDGESVPVDVTESNFGCPDGGEHDGVFTSTYTIANETDPDQPVTITE</sequence>
<protein>
    <submittedName>
        <fullName evidence="2">Uncharacterized protein</fullName>
    </submittedName>
</protein>
<dbReference type="RefSeq" id="WP_184581214.1">
    <property type="nucleotide sequence ID" value="NZ_JACHJT010000001.1"/>
</dbReference>